<accession>A0AAD1XUT3</accession>
<proteinExistence type="predicted"/>
<keyword evidence="2" id="KW-1185">Reference proteome</keyword>
<evidence type="ECO:0000313" key="1">
    <source>
        <dbReference type="EMBL" id="CAI2379470.1"/>
    </source>
</evidence>
<dbReference type="AlphaFoldDB" id="A0AAD1XUT3"/>
<name>A0AAD1XUT3_EUPCR</name>
<dbReference type="EMBL" id="CAMPGE010021317">
    <property type="protein sequence ID" value="CAI2379470.1"/>
    <property type="molecule type" value="Genomic_DNA"/>
</dbReference>
<gene>
    <name evidence="1" type="ORF">ECRASSUSDP1_LOCUS20880</name>
</gene>
<comment type="caution">
    <text evidence="1">The sequence shown here is derived from an EMBL/GenBank/DDBJ whole genome shotgun (WGS) entry which is preliminary data.</text>
</comment>
<evidence type="ECO:0008006" key="3">
    <source>
        <dbReference type="Google" id="ProtNLM"/>
    </source>
</evidence>
<sequence length="250" mass="28712">MESQIKEVSFATFKSKYFNKLNKPQCFPPCIGEICGGWTQETFKQVIVKLTKNGKAPIQLWLSSPDEIEPISKKIYVRQQVFDIFDNIGCGRIDTMDLISVLQLASNSKVELTVLNFMKIFGFVQKIFTKDEFHFYLDSLFSGIMASGILNGDRNPHPDFRGARVLSEDIESLVLDIFEGEEILERDLFSKRFLEHSELGPMFIYFQGCYTACSKYLKQKAMELIHLNTAIRIWVYEWVKAAVVQSEGEA</sequence>
<organism evidence="1 2">
    <name type="scientific">Euplotes crassus</name>
    <dbReference type="NCBI Taxonomy" id="5936"/>
    <lineage>
        <taxon>Eukaryota</taxon>
        <taxon>Sar</taxon>
        <taxon>Alveolata</taxon>
        <taxon>Ciliophora</taxon>
        <taxon>Intramacronucleata</taxon>
        <taxon>Spirotrichea</taxon>
        <taxon>Hypotrichia</taxon>
        <taxon>Euplotida</taxon>
        <taxon>Euplotidae</taxon>
        <taxon>Moneuplotes</taxon>
    </lineage>
</organism>
<evidence type="ECO:0000313" key="2">
    <source>
        <dbReference type="Proteomes" id="UP001295684"/>
    </source>
</evidence>
<dbReference type="Proteomes" id="UP001295684">
    <property type="component" value="Unassembled WGS sequence"/>
</dbReference>
<protein>
    <recommendedName>
        <fullName evidence="3">EF-hand domain-containing protein</fullName>
    </recommendedName>
</protein>
<reference evidence="1" key="1">
    <citation type="submission" date="2023-07" db="EMBL/GenBank/DDBJ databases">
        <authorList>
            <consortium name="AG Swart"/>
            <person name="Singh M."/>
            <person name="Singh A."/>
            <person name="Seah K."/>
            <person name="Emmerich C."/>
        </authorList>
    </citation>
    <scope>NUCLEOTIDE SEQUENCE</scope>
    <source>
        <strain evidence="1">DP1</strain>
    </source>
</reference>